<evidence type="ECO:0000256" key="5">
    <source>
        <dbReference type="SAM" id="MobiDB-lite"/>
    </source>
</evidence>
<dbReference type="RefSeq" id="WP_154516524.1">
    <property type="nucleotide sequence ID" value="NZ_VUMT01000002.1"/>
</dbReference>
<dbReference type="Gene3D" id="3.40.50.300">
    <property type="entry name" value="P-loop containing nucleotide triphosphate hydrolases"/>
    <property type="match status" value="2"/>
</dbReference>
<gene>
    <name evidence="6" type="ORF">FYJ58_02030</name>
</gene>
<name>A0A6L5XW70_9FIRM</name>
<protein>
    <recommendedName>
        <fullName evidence="3">Nuclease SbcCD subunit C</fullName>
    </recommendedName>
</protein>
<reference evidence="6 7" key="1">
    <citation type="submission" date="2019-08" db="EMBL/GenBank/DDBJ databases">
        <title>In-depth cultivation of the pig gut microbiome towards novel bacterial diversity and tailored functional studies.</title>
        <authorList>
            <person name="Wylensek D."/>
            <person name="Hitch T.C.A."/>
            <person name="Clavel T."/>
        </authorList>
    </citation>
    <scope>NUCLEOTIDE SEQUENCE [LARGE SCALE GENOMIC DNA]</scope>
    <source>
        <strain evidence="6 7">WCA-693-APC-MOT-I</strain>
    </source>
</reference>
<feature type="coiled-coil region" evidence="4">
    <location>
        <begin position="235"/>
        <end position="411"/>
    </location>
</feature>
<sequence length="844" mass="98524">MKPIRLTLSAWGPYSSRECIDFSNYIEGGLFLVTGATGSGKTTIFDGITYAIYGNVSGKNREKTTLRSDFAKPETDTYVEFIFSHKGKNYTVKRSPKYSRPKRRGTGETISPETAELYEEEKEPCTLVNEVNKRLEQIMGINYRQFKQIAMIAQGEFLELLLANSKDRVEILRNIFQTEEFEQIQRKISEEAKRIGGKLSRQKSKMEEAASMICCQNNQLSEALKEEYLSFDKVIGLLEAEIKEEKEEIQTLQVQTELLEKQIKELTGKGEVYFTIQKKREELEEKIEKNKIQLKEGEQKEEALKEDFEQWQMKSEKVEKNQKLEQMEMKQKKEQLEQESKEYQEIELELSKAVVFMERKKEEIESVNTIKKRIKEEEMQEKELQRCQMEYEKQREKTKQIKRQYEEKEEIYKSSTIGLIAKELREGEPCPVCGSCEHPHIAPIAGEIPDENMLKKWKYDWETQEQIKNDIFQKASKEKGRLDVIRKELEQALEEKKIGRKELVEYKRALEEEEKEQIEIIKELEQKKKRKTEIEKECSLIDKKQKQLEQIQGKRKLEYQEKYEQYRKALENNKIEIESIKVLIKENQKDWRKFKEEEQNCLERLQKEMKGIEVEKLKEELHCLELEKRQIQFQKEKKKQVFAMNQTALSSLKEKQKNQEGLEDEYGIIKDLDQVTRGNNKARIVFEHYVLSSYFEDIIGAANIRLNKMTAGRYELTKVEKVTDGRTTDSLSLEVFDAFTGKKRSVKTLSGGESFKAALALALGLSDIVKRHAGGIQIDTLFIDEGFGSLDEESLNQALDTLALLTDKNCLIGIISHVAELKERIENQIIVEKKKNGSSVVVTG</sequence>
<comment type="subunit">
    <text evidence="2">Heterodimer of SbcC and SbcD.</text>
</comment>
<keyword evidence="4" id="KW-0175">Coiled coil</keyword>
<dbReference type="SUPFAM" id="SSF52540">
    <property type="entry name" value="P-loop containing nucleoside triphosphate hydrolases"/>
    <property type="match status" value="2"/>
</dbReference>
<dbReference type="PANTHER" id="PTHR32114:SF2">
    <property type="entry name" value="ABC TRANSPORTER ABCH.3"/>
    <property type="match status" value="1"/>
</dbReference>
<feature type="coiled-coil region" evidence="4">
    <location>
        <begin position="475"/>
        <end position="665"/>
    </location>
</feature>
<feature type="region of interest" description="Disordered" evidence="5">
    <location>
        <begin position="94"/>
        <end position="115"/>
    </location>
</feature>
<feature type="compositionally biased region" description="Basic residues" evidence="5">
    <location>
        <begin position="94"/>
        <end position="104"/>
    </location>
</feature>
<proteinExistence type="inferred from homology"/>
<dbReference type="GO" id="GO:0016887">
    <property type="term" value="F:ATP hydrolysis activity"/>
    <property type="evidence" value="ECO:0007669"/>
    <property type="project" value="InterPro"/>
</dbReference>
<dbReference type="Pfam" id="PF13555">
    <property type="entry name" value="AAA_29"/>
    <property type="match status" value="1"/>
</dbReference>
<evidence type="ECO:0000313" key="6">
    <source>
        <dbReference type="EMBL" id="MSS62671.1"/>
    </source>
</evidence>
<keyword evidence="7" id="KW-1185">Reference proteome</keyword>
<dbReference type="PANTHER" id="PTHR32114">
    <property type="entry name" value="ABC TRANSPORTER ABCH.3"/>
    <property type="match status" value="1"/>
</dbReference>
<comment type="caution">
    <text evidence="6">The sequence shown here is derived from an EMBL/GenBank/DDBJ whole genome shotgun (WGS) entry which is preliminary data.</text>
</comment>
<organism evidence="6 7">
    <name type="scientific">Velocimicrobium porci</name>
    <dbReference type="NCBI Taxonomy" id="2606634"/>
    <lineage>
        <taxon>Bacteria</taxon>
        <taxon>Bacillati</taxon>
        <taxon>Bacillota</taxon>
        <taxon>Clostridia</taxon>
        <taxon>Lachnospirales</taxon>
        <taxon>Lachnospiraceae</taxon>
        <taxon>Velocimicrobium</taxon>
    </lineage>
</organism>
<evidence type="ECO:0000256" key="4">
    <source>
        <dbReference type="SAM" id="Coils"/>
    </source>
</evidence>
<evidence type="ECO:0000256" key="3">
    <source>
        <dbReference type="ARBA" id="ARBA00013368"/>
    </source>
</evidence>
<evidence type="ECO:0000313" key="7">
    <source>
        <dbReference type="Proteomes" id="UP000482209"/>
    </source>
</evidence>
<evidence type="ECO:0000256" key="2">
    <source>
        <dbReference type="ARBA" id="ARBA00011322"/>
    </source>
</evidence>
<dbReference type="Pfam" id="PF13558">
    <property type="entry name" value="SbcC_Walker_B"/>
    <property type="match status" value="1"/>
</dbReference>
<comment type="similarity">
    <text evidence="1">Belongs to the SMC family. SbcC subfamily.</text>
</comment>
<accession>A0A6L5XW70</accession>
<dbReference type="GO" id="GO:0006302">
    <property type="term" value="P:double-strand break repair"/>
    <property type="evidence" value="ECO:0007669"/>
    <property type="project" value="InterPro"/>
</dbReference>
<dbReference type="AlphaFoldDB" id="A0A6L5XW70"/>
<dbReference type="Proteomes" id="UP000482209">
    <property type="component" value="Unassembled WGS sequence"/>
</dbReference>
<dbReference type="InterPro" id="IPR027417">
    <property type="entry name" value="P-loop_NTPase"/>
</dbReference>
<evidence type="ECO:0000256" key="1">
    <source>
        <dbReference type="ARBA" id="ARBA00006930"/>
    </source>
</evidence>
<dbReference type="EMBL" id="VUMT01000002">
    <property type="protein sequence ID" value="MSS62671.1"/>
    <property type="molecule type" value="Genomic_DNA"/>
</dbReference>